<dbReference type="Gene3D" id="2.20.70.30">
    <property type="entry name" value="Nascent polypeptide-associated complex domain"/>
    <property type="match status" value="1"/>
</dbReference>
<dbReference type="InterPro" id="IPR002715">
    <property type="entry name" value="Nas_poly-pep-assoc_cplx_dom"/>
</dbReference>
<comment type="caution">
    <text evidence="6">The sequence shown here is derived from an EMBL/GenBank/DDBJ whole genome shotgun (WGS) entry which is preliminary data.</text>
</comment>
<dbReference type="Gene3D" id="1.10.8.10">
    <property type="entry name" value="DNA helicase RuvA subunit, C-terminal domain"/>
    <property type="match status" value="1"/>
</dbReference>
<dbReference type="EMBL" id="DSEU01000079">
    <property type="protein sequence ID" value="HEM68093.1"/>
    <property type="molecule type" value="Genomic_DNA"/>
</dbReference>
<evidence type="ECO:0000256" key="2">
    <source>
        <dbReference type="ARBA" id="ARBA00022884"/>
    </source>
</evidence>
<sequence>MFNPRELQKQLKQLKRMGVKIDQLQNVQRTVIELQDKQIVIENPEVIVMEFGTQKFFYVSGNAREEPLKSGEEKGTEAAIKISDEDVQFVVEYLGISREDAQNLLNEAGGDIAKAIELGQARKTRSSK</sequence>
<evidence type="ECO:0000259" key="5">
    <source>
        <dbReference type="PROSITE" id="PS51151"/>
    </source>
</evidence>
<evidence type="ECO:0000256" key="4">
    <source>
        <dbReference type="NCBIfam" id="TIGR00264"/>
    </source>
</evidence>
<keyword evidence="1" id="KW-0813">Transport</keyword>
<evidence type="ECO:0000256" key="1">
    <source>
        <dbReference type="ARBA" id="ARBA00022448"/>
    </source>
</evidence>
<dbReference type="GO" id="GO:0015031">
    <property type="term" value="P:protein transport"/>
    <property type="evidence" value="ECO:0007669"/>
    <property type="project" value="UniProtKB-KW"/>
</dbReference>
<dbReference type="Pfam" id="PF01849">
    <property type="entry name" value="NAC"/>
    <property type="match status" value="1"/>
</dbReference>
<feature type="domain" description="NAC-A/B" evidence="5">
    <location>
        <begin position="1"/>
        <end position="72"/>
    </location>
</feature>
<dbReference type="PROSITE" id="PS51151">
    <property type="entry name" value="NAC_AB"/>
    <property type="match status" value="1"/>
</dbReference>
<dbReference type="InterPro" id="IPR005231">
    <property type="entry name" value="NAC_arc"/>
</dbReference>
<dbReference type="SMART" id="SM01407">
    <property type="entry name" value="NAC"/>
    <property type="match status" value="1"/>
</dbReference>
<dbReference type="GO" id="GO:0003723">
    <property type="term" value="F:RNA binding"/>
    <property type="evidence" value="ECO:0007669"/>
    <property type="project" value="UniProtKB-KW"/>
</dbReference>
<accession>A0A7J2U731</accession>
<dbReference type="NCBIfam" id="TIGR00264">
    <property type="entry name" value="archaeal-type nascent polypeptide-associated complex protein"/>
    <property type="match status" value="1"/>
</dbReference>
<keyword evidence="2" id="KW-0694">RNA-binding</keyword>
<evidence type="ECO:0000313" key="6">
    <source>
        <dbReference type="EMBL" id="HEM68093.1"/>
    </source>
</evidence>
<dbReference type="InterPro" id="IPR038187">
    <property type="entry name" value="NAC_A/B_dom_sf"/>
</dbReference>
<dbReference type="AlphaFoldDB" id="A0A7J2U731"/>
<name>A0A7J2U731_9CREN</name>
<gene>
    <name evidence="6" type="ORF">ENO26_11155</name>
</gene>
<dbReference type="InterPro" id="IPR044034">
    <property type="entry name" value="NAC-like_UBA"/>
</dbReference>
<reference evidence="6" key="1">
    <citation type="journal article" date="2020" name="mSystems">
        <title>Genome- and Community-Level Interaction Insights into Carbon Utilization and Element Cycling Functions of Hydrothermarchaeota in Hydrothermal Sediment.</title>
        <authorList>
            <person name="Zhou Z."/>
            <person name="Liu Y."/>
            <person name="Xu W."/>
            <person name="Pan J."/>
            <person name="Luo Z.H."/>
            <person name="Li M."/>
        </authorList>
    </citation>
    <scope>NUCLEOTIDE SEQUENCE [LARGE SCALE GENOMIC DNA]</scope>
    <source>
        <strain evidence="6">SpSt-125</strain>
    </source>
</reference>
<dbReference type="Pfam" id="PF19026">
    <property type="entry name" value="UBA_HYPK"/>
    <property type="match status" value="1"/>
</dbReference>
<organism evidence="6">
    <name type="scientific">Ignisphaera aggregans</name>
    <dbReference type="NCBI Taxonomy" id="334771"/>
    <lineage>
        <taxon>Archaea</taxon>
        <taxon>Thermoproteota</taxon>
        <taxon>Thermoprotei</taxon>
        <taxon>Desulfurococcales</taxon>
        <taxon>Desulfurococcaceae</taxon>
        <taxon>Ignisphaera</taxon>
    </lineage>
</organism>
<evidence type="ECO:0000256" key="3">
    <source>
        <dbReference type="ARBA" id="ARBA00022927"/>
    </source>
</evidence>
<keyword evidence="3" id="KW-0653">Protein transport</keyword>
<proteinExistence type="predicted"/>
<protein>
    <recommendedName>
        <fullName evidence="4">Nascent polypeptide-associated complex protein</fullName>
    </recommendedName>
</protein>